<proteinExistence type="predicted"/>
<dbReference type="Gene3D" id="3.30.70.270">
    <property type="match status" value="2"/>
</dbReference>
<dbReference type="OrthoDB" id="5807442at2759"/>
<accession>A0A9Q3DPK3</accession>
<dbReference type="AlphaFoldDB" id="A0A9Q3DPK3"/>
<dbReference type="Proteomes" id="UP000765509">
    <property type="component" value="Unassembled WGS sequence"/>
</dbReference>
<dbReference type="GO" id="GO:0003824">
    <property type="term" value="F:catalytic activity"/>
    <property type="evidence" value="ECO:0007669"/>
    <property type="project" value="UniProtKB-KW"/>
</dbReference>
<organism evidence="3 4">
    <name type="scientific">Austropuccinia psidii MF-1</name>
    <dbReference type="NCBI Taxonomy" id="1389203"/>
    <lineage>
        <taxon>Eukaryota</taxon>
        <taxon>Fungi</taxon>
        <taxon>Dikarya</taxon>
        <taxon>Basidiomycota</taxon>
        <taxon>Pucciniomycotina</taxon>
        <taxon>Pucciniomycetes</taxon>
        <taxon>Pucciniales</taxon>
        <taxon>Sphaerophragmiaceae</taxon>
        <taxon>Austropuccinia</taxon>
    </lineage>
</organism>
<dbReference type="PANTHER" id="PTHR37984:SF5">
    <property type="entry name" value="PROTEIN NYNRIN-LIKE"/>
    <property type="match status" value="1"/>
</dbReference>
<sequence>MVFSSSEEEHVKNVDSVLQRLRDNNLFSKASKCVFHASSVEDLGCAVSSDGLRVYSSKVQQILNWPQPNKIKALQSFLGFANFYCCFIKYYSKTITALTSLLKTNFPFIFNEDALSQFQMLKEAFTNAPILSHFNPFIPTILETDVPYYALGAVLSQLNNSGKHPIASDICKLLPAELNFEIHEKELLGIVWAQALKSFPSFSLQSFGGRLATLPDALSRWDNMYPERGVDFINKNPQNFYQVIKQEGIQKSRLFSYLVYHIQREVWQDKDYKEIIKQLPRGELVSDYSPEPQAKLLLIKDRVLISSNEEIQLNIL</sequence>
<dbReference type="Pfam" id="PF17919">
    <property type="entry name" value="RT_RNaseH_2"/>
    <property type="match status" value="1"/>
</dbReference>
<gene>
    <name evidence="3" type="ORF">O181_047060</name>
</gene>
<evidence type="ECO:0000259" key="2">
    <source>
        <dbReference type="Pfam" id="PF17919"/>
    </source>
</evidence>
<dbReference type="EMBL" id="AVOT02019654">
    <property type="protein sequence ID" value="MBW0507345.1"/>
    <property type="molecule type" value="Genomic_DNA"/>
</dbReference>
<dbReference type="InterPro" id="IPR041577">
    <property type="entry name" value="RT_RNaseH_2"/>
</dbReference>
<protein>
    <recommendedName>
        <fullName evidence="2">Reverse transcriptase/retrotransposon-derived protein RNase H-like domain-containing protein</fullName>
    </recommendedName>
</protein>
<dbReference type="FunFam" id="3.30.70.270:FF:000020">
    <property type="entry name" value="Transposon Tf2-6 polyprotein-like Protein"/>
    <property type="match status" value="1"/>
</dbReference>
<evidence type="ECO:0000256" key="1">
    <source>
        <dbReference type="ARBA" id="ARBA00023268"/>
    </source>
</evidence>
<dbReference type="InterPro" id="IPR043502">
    <property type="entry name" value="DNA/RNA_pol_sf"/>
</dbReference>
<comment type="caution">
    <text evidence="3">The sequence shown here is derived from an EMBL/GenBank/DDBJ whole genome shotgun (WGS) entry which is preliminary data.</text>
</comment>
<dbReference type="SUPFAM" id="SSF56672">
    <property type="entry name" value="DNA/RNA polymerases"/>
    <property type="match status" value="1"/>
</dbReference>
<dbReference type="InterPro" id="IPR043128">
    <property type="entry name" value="Rev_trsase/Diguanyl_cyclase"/>
</dbReference>
<feature type="domain" description="Reverse transcriptase/retrotransposon-derived protein RNase H-like" evidence="2">
    <location>
        <begin position="111"/>
        <end position="193"/>
    </location>
</feature>
<evidence type="ECO:0000313" key="3">
    <source>
        <dbReference type="EMBL" id="MBW0507345.1"/>
    </source>
</evidence>
<name>A0A9Q3DPK3_9BASI</name>
<keyword evidence="4" id="KW-1185">Reference proteome</keyword>
<dbReference type="InterPro" id="IPR050951">
    <property type="entry name" value="Retrovirus_Pol_polyprotein"/>
</dbReference>
<reference evidence="3" key="1">
    <citation type="submission" date="2021-03" db="EMBL/GenBank/DDBJ databases">
        <title>Draft genome sequence of rust myrtle Austropuccinia psidii MF-1, a brazilian biotype.</title>
        <authorList>
            <person name="Quecine M.C."/>
            <person name="Pachon D.M.R."/>
            <person name="Bonatelli M.L."/>
            <person name="Correr F.H."/>
            <person name="Franceschini L.M."/>
            <person name="Leite T.F."/>
            <person name="Margarido G.R.A."/>
            <person name="Almeida C.A."/>
            <person name="Ferrarezi J.A."/>
            <person name="Labate C.A."/>
        </authorList>
    </citation>
    <scope>NUCLEOTIDE SEQUENCE</scope>
    <source>
        <strain evidence="3">MF-1</strain>
    </source>
</reference>
<keyword evidence="1" id="KW-0511">Multifunctional enzyme</keyword>
<evidence type="ECO:0000313" key="4">
    <source>
        <dbReference type="Proteomes" id="UP000765509"/>
    </source>
</evidence>
<dbReference type="PANTHER" id="PTHR37984">
    <property type="entry name" value="PROTEIN CBG26694"/>
    <property type="match status" value="1"/>
</dbReference>